<evidence type="ECO:0000313" key="2">
    <source>
        <dbReference type="Proteomes" id="UP001596481"/>
    </source>
</evidence>
<dbReference type="InterPro" id="IPR012441">
    <property type="entry name" value="DUF1643"/>
</dbReference>
<dbReference type="RefSeq" id="WP_390223174.1">
    <property type="nucleotide sequence ID" value="NZ_JBHTAA010000005.1"/>
</dbReference>
<proteinExistence type="predicted"/>
<accession>A0ABD5ZF33</accession>
<keyword evidence="2" id="KW-1185">Reference proteome</keyword>
<name>A0ABD5ZF33_9EURY</name>
<evidence type="ECO:0000313" key="1">
    <source>
        <dbReference type="EMBL" id="MFC7203840.1"/>
    </source>
</evidence>
<protein>
    <submittedName>
        <fullName evidence="1">DUF1643 domain-containing protein</fullName>
    </submittedName>
</protein>
<dbReference type="EMBL" id="JBHTAA010000005">
    <property type="protein sequence ID" value="MFC7203840.1"/>
    <property type="molecule type" value="Genomic_DNA"/>
</dbReference>
<comment type="caution">
    <text evidence="1">The sequence shown here is derived from an EMBL/GenBank/DDBJ whole genome shotgun (WGS) entry which is preliminary data.</text>
</comment>
<dbReference type="AlphaFoldDB" id="A0ABD5ZF33"/>
<dbReference type="Proteomes" id="UP001596481">
    <property type="component" value="Unassembled WGS sequence"/>
</dbReference>
<dbReference type="Pfam" id="PF07799">
    <property type="entry name" value="DUF1643"/>
    <property type="match status" value="1"/>
</dbReference>
<reference evidence="1 2" key="1">
    <citation type="journal article" date="2019" name="Int. J. Syst. Evol. Microbiol.">
        <title>The Global Catalogue of Microorganisms (GCM) 10K type strain sequencing project: providing services to taxonomists for standard genome sequencing and annotation.</title>
        <authorList>
            <consortium name="The Broad Institute Genomics Platform"/>
            <consortium name="The Broad Institute Genome Sequencing Center for Infectious Disease"/>
            <person name="Wu L."/>
            <person name="Ma J."/>
        </authorList>
    </citation>
    <scope>NUCLEOTIDE SEQUENCE [LARGE SCALE GENOMIC DNA]</scope>
    <source>
        <strain evidence="1 2">DSM 29988</strain>
    </source>
</reference>
<organism evidence="1 2">
    <name type="scientific">Haloferax namakaokahaiae</name>
    <dbReference type="NCBI Taxonomy" id="1748331"/>
    <lineage>
        <taxon>Archaea</taxon>
        <taxon>Methanobacteriati</taxon>
        <taxon>Methanobacteriota</taxon>
        <taxon>Stenosarchaea group</taxon>
        <taxon>Halobacteria</taxon>
        <taxon>Halobacteriales</taxon>
        <taxon>Haloferacaceae</taxon>
        <taxon>Haloferax</taxon>
    </lineage>
</organism>
<gene>
    <name evidence="1" type="ORF">ACFQJC_09950</name>
</gene>
<sequence>MSRTIGVQGGGESSELVVQRSSNETYTDMGAVCSADGLYRYSLWREWDDSKPTIGWIMANPSVGDGFRDDQTLRLVRGFSARWGFGRFVVGNLFGFVSQEPARLEEVDDPVGSENDAFLRGIVEESASVVVAWGDVGDRFGRPVEAVEMLDVELYALCVLRSGNPGHPIGKQTATTPSPFRIRE</sequence>